<evidence type="ECO:0000313" key="4">
    <source>
        <dbReference type="WBParaSite" id="GPUH_0002473801-mRNA-1"/>
    </source>
</evidence>
<evidence type="ECO:0000256" key="1">
    <source>
        <dbReference type="SAM" id="Coils"/>
    </source>
</evidence>
<feature type="coiled-coil region" evidence="1">
    <location>
        <begin position="28"/>
        <end position="69"/>
    </location>
</feature>
<reference evidence="4" key="1">
    <citation type="submission" date="2016-06" db="UniProtKB">
        <authorList>
            <consortium name="WormBaseParasite"/>
        </authorList>
    </citation>
    <scope>IDENTIFICATION</scope>
</reference>
<accession>A0A183EUR7</accession>
<dbReference type="WBParaSite" id="GPUH_0002473801-mRNA-1">
    <property type="protein sequence ID" value="GPUH_0002473801-mRNA-1"/>
    <property type="gene ID" value="GPUH_0002473801"/>
</dbReference>
<keyword evidence="1" id="KW-0175">Coiled coil</keyword>
<protein>
    <submittedName>
        <fullName evidence="4">Myosin_tail_1 domain-containing protein</fullName>
    </submittedName>
</protein>
<name>A0A183EUR7_9BILA</name>
<evidence type="ECO:0000313" key="3">
    <source>
        <dbReference type="Proteomes" id="UP000271098"/>
    </source>
</evidence>
<proteinExistence type="predicted"/>
<organism evidence="4">
    <name type="scientific">Gongylonema pulchrum</name>
    <dbReference type="NCBI Taxonomy" id="637853"/>
    <lineage>
        <taxon>Eukaryota</taxon>
        <taxon>Metazoa</taxon>
        <taxon>Ecdysozoa</taxon>
        <taxon>Nematoda</taxon>
        <taxon>Chromadorea</taxon>
        <taxon>Rhabditida</taxon>
        <taxon>Spirurina</taxon>
        <taxon>Spiruromorpha</taxon>
        <taxon>Spiruroidea</taxon>
        <taxon>Gongylonematidae</taxon>
        <taxon>Gongylonema</taxon>
    </lineage>
</organism>
<dbReference type="Proteomes" id="UP000271098">
    <property type="component" value="Unassembled WGS sequence"/>
</dbReference>
<dbReference type="EMBL" id="UYRT01102180">
    <property type="protein sequence ID" value="VDN43220.1"/>
    <property type="molecule type" value="Genomic_DNA"/>
</dbReference>
<sequence>MIKLAIFPFALAKAALSGDNFYKVSEKKRKESEKLREVVNEVKKLEADLDRANAQCSELTNEILFEEKQQKVNFTH</sequence>
<gene>
    <name evidence="2" type="ORF">GPUH_LOCUS24707</name>
</gene>
<evidence type="ECO:0000313" key="2">
    <source>
        <dbReference type="EMBL" id="VDN43220.1"/>
    </source>
</evidence>
<dbReference type="AlphaFoldDB" id="A0A183EUR7"/>
<reference evidence="2 3" key="2">
    <citation type="submission" date="2018-11" db="EMBL/GenBank/DDBJ databases">
        <authorList>
            <consortium name="Pathogen Informatics"/>
        </authorList>
    </citation>
    <scope>NUCLEOTIDE SEQUENCE [LARGE SCALE GENOMIC DNA]</scope>
</reference>
<keyword evidence="3" id="KW-1185">Reference proteome</keyword>